<dbReference type="GeneID" id="100164800"/>
<comment type="subcellular location">
    <subcellularLocation>
        <location evidence="1">Nucleus</location>
        <location evidence="1">Nucleolus</location>
    </subcellularLocation>
</comment>
<keyword evidence="4" id="KW-0539">Nucleus</keyword>
<feature type="region of interest" description="Disordered" evidence="5">
    <location>
        <begin position="460"/>
        <end position="613"/>
    </location>
</feature>
<evidence type="ECO:0000256" key="5">
    <source>
        <dbReference type="SAM" id="MobiDB-lite"/>
    </source>
</evidence>
<dbReference type="PROSITE" id="PS51358">
    <property type="entry name" value="NOP"/>
    <property type="match status" value="1"/>
</dbReference>
<name>A0A8R2FBW5_ACYPI</name>
<dbReference type="KEGG" id="api:100164800"/>
<reference evidence="8" key="1">
    <citation type="submission" date="2010-06" db="EMBL/GenBank/DDBJ databases">
        <authorList>
            <person name="Jiang H."/>
            <person name="Abraham K."/>
            <person name="Ali S."/>
            <person name="Alsbrooks S.L."/>
            <person name="Anim B.N."/>
            <person name="Anosike U.S."/>
            <person name="Attaway T."/>
            <person name="Bandaranaike D.P."/>
            <person name="Battles P.K."/>
            <person name="Bell S.N."/>
            <person name="Bell A.V."/>
            <person name="Beltran B."/>
            <person name="Bickham C."/>
            <person name="Bustamante Y."/>
            <person name="Caleb T."/>
            <person name="Canada A."/>
            <person name="Cardenas V."/>
            <person name="Carter K."/>
            <person name="Chacko J."/>
            <person name="Chandrabose M.N."/>
            <person name="Chavez D."/>
            <person name="Chavez A."/>
            <person name="Chen L."/>
            <person name="Chu H.-S."/>
            <person name="Claassen K.J."/>
            <person name="Cockrell R."/>
            <person name="Collins M."/>
            <person name="Cooper J.A."/>
            <person name="Cree A."/>
            <person name="Curry S.M."/>
            <person name="Da Y."/>
            <person name="Dao M.D."/>
            <person name="Das B."/>
            <person name="Davila M.-L."/>
            <person name="Davy-Carroll L."/>
            <person name="Denson S."/>
            <person name="Dinh H."/>
            <person name="Ebong V.E."/>
            <person name="Edwards J.R."/>
            <person name="Egan A."/>
            <person name="El-Daye J."/>
            <person name="Escobedo L."/>
            <person name="Fernandez S."/>
            <person name="Fernando P.R."/>
            <person name="Flagg N."/>
            <person name="Forbes L.D."/>
            <person name="Fowler R.G."/>
            <person name="Fu Q."/>
            <person name="Gabisi R.A."/>
            <person name="Ganer J."/>
            <person name="Garbino Pronczuk A."/>
            <person name="Garcia R.M."/>
            <person name="Garner T."/>
            <person name="Garrett T.E."/>
            <person name="Gonzalez D.A."/>
            <person name="Hamid H."/>
            <person name="Hawkins E.S."/>
            <person name="Hirani K."/>
            <person name="Hogues M.E."/>
            <person name="Hollins B."/>
            <person name="Hsiao C.-H."/>
            <person name="Jabil R."/>
            <person name="James M.L."/>
            <person name="Jhangiani S.N."/>
            <person name="Johnson B."/>
            <person name="Johnson Q."/>
            <person name="Joshi V."/>
            <person name="Kalu J.B."/>
            <person name="Kam C."/>
            <person name="Kashfia A."/>
            <person name="Keebler J."/>
            <person name="Kisamo H."/>
            <person name="Kovar C.L."/>
            <person name="Lago L.A."/>
            <person name="Lai C.-Y."/>
            <person name="Laidlaw J."/>
            <person name="Lara F."/>
            <person name="Le T.-K."/>
            <person name="Lee S.L."/>
            <person name="Legall F.H."/>
            <person name="Lemon S.J."/>
            <person name="Lewis L.R."/>
            <person name="Li B."/>
            <person name="Liu Y."/>
            <person name="Liu Y.-S."/>
            <person name="Lopez J."/>
            <person name="Lozado R.J."/>
            <person name="Lu J."/>
            <person name="Madu R.C."/>
            <person name="Maheshwari M."/>
            <person name="Maheshwari R."/>
            <person name="Malloy K."/>
            <person name="Martinez E."/>
            <person name="Mathew T."/>
            <person name="Mercado I.C."/>
            <person name="Mercado C."/>
            <person name="Meyer B."/>
            <person name="Montgomery K."/>
            <person name="Morgan M.B."/>
            <person name="Munidasa M."/>
            <person name="Nazareth L.V."/>
            <person name="Nelson J."/>
            <person name="Ng B.M."/>
            <person name="Nguyen N.B."/>
            <person name="Nguyen P.Q."/>
            <person name="Nguyen T."/>
            <person name="Obregon M."/>
            <person name="Okwuonu G.O."/>
            <person name="Onwere C.G."/>
            <person name="Orozco G."/>
            <person name="Parra A."/>
            <person name="Patel S."/>
            <person name="Patil S."/>
            <person name="Perez A."/>
            <person name="Perez Y."/>
            <person name="Pham C."/>
            <person name="Primus E.L."/>
            <person name="Pu L.-L."/>
            <person name="Puazo M."/>
            <person name="Qin X."/>
            <person name="Quiroz J.B."/>
            <person name="Reese J."/>
            <person name="Richards S."/>
            <person name="Rives C.M."/>
            <person name="Robberts R."/>
            <person name="Ruiz S.J."/>
            <person name="Ruiz M.J."/>
            <person name="Santibanez J."/>
            <person name="Schneider B.W."/>
            <person name="Sisson I."/>
            <person name="Smith M."/>
            <person name="Sodergren E."/>
            <person name="Song X.-Z."/>
            <person name="Song B.B."/>
            <person name="Summersgill H."/>
            <person name="Thelus R."/>
            <person name="Thornton R.D."/>
            <person name="Trejos Z.Y."/>
            <person name="Usmani K."/>
            <person name="Vattathil S."/>
            <person name="Villasana D."/>
            <person name="Walker D.L."/>
            <person name="Wang S."/>
            <person name="Wang K."/>
            <person name="White C.S."/>
            <person name="Williams A.C."/>
            <person name="Williamson J."/>
            <person name="Wilson K."/>
            <person name="Woghiren I.O."/>
            <person name="Woodworth J.R."/>
            <person name="Worley K.C."/>
            <person name="Wright R.A."/>
            <person name="Wu W."/>
            <person name="Young L."/>
            <person name="Zhang L."/>
            <person name="Zhang J."/>
            <person name="Zhu Y."/>
            <person name="Muzny D.M."/>
            <person name="Weinstock G."/>
            <person name="Gibbs R.A."/>
        </authorList>
    </citation>
    <scope>NUCLEOTIDE SEQUENCE [LARGE SCALE GENOMIC DNA]</scope>
    <source>
        <strain evidence="8">LSR1</strain>
    </source>
</reference>
<accession>A0A8R2FBW5</accession>
<evidence type="ECO:0000313" key="8">
    <source>
        <dbReference type="Proteomes" id="UP000007819"/>
    </source>
</evidence>
<keyword evidence="8" id="KW-1185">Reference proteome</keyword>
<dbReference type="Proteomes" id="UP000007819">
    <property type="component" value="Chromosome A3"/>
</dbReference>
<dbReference type="GO" id="GO:0032040">
    <property type="term" value="C:small-subunit processome"/>
    <property type="evidence" value="ECO:0007669"/>
    <property type="project" value="InterPro"/>
</dbReference>
<dbReference type="AlphaFoldDB" id="A0A8R2FBW5"/>
<dbReference type="FunFam" id="1.10.246.90:FF:000005">
    <property type="entry name" value="Nucleolar protein 5, putative"/>
    <property type="match status" value="1"/>
</dbReference>
<dbReference type="InterPro" id="IPR012974">
    <property type="entry name" value="NOP58/56_N"/>
</dbReference>
<dbReference type="SMART" id="SM00931">
    <property type="entry name" value="NOSIC"/>
    <property type="match status" value="1"/>
</dbReference>
<dbReference type="OMA" id="MGMRSNW"/>
<dbReference type="Gene3D" id="1.10.246.90">
    <property type="entry name" value="Nop domain"/>
    <property type="match status" value="1"/>
</dbReference>
<dbReference type="InterPro" id="IPR002687">
    <property type="entry name" value="Nop_dom"/>
</dbReference>
<dbReference type="EnsemblMetazoa" id="XM_008188923.3">
    <property type="protein sequence ID" value="XP_008187145.2"/>
    <property type="gene ID" value="LOC100164800"/>
</dbReference>
<dbReference type="InterPro" id="IPR036070">
    <property type="entry name" value="Nop_dom_sf"/>
</dbReference>
<keyword evidence="3" id="KW-0690">Ribosome biogenesis</keyword>
<dbReference type="InterPro" id="IPR012976">
    <property type="entry name" value="NOSIC"/>
</dbReference>
<dbReference type="RefSeq" id="XP_008187145.2">
    <property type="nucleotide sequence ID" value="XM_008188923.2"/>
</dbReference>
<evidence type="ECO:0000259" key="6">
    <source>
        <dbReference type="PROSITE" id="PS51358"/>
    </source>
</evidence>
<dbReference type="Pfam" id="PF08156">
    <property type="entry name" value="NOP5NT"/>
    <property type="match status" value="1"/>
</dbReference>
<evidence type="ECO:0000256" key="3">
    <source>
        <dbReference type="ARBA" id="ARBA00022517"/>
    </source>
</evidence>
<evidence type="ECO:0000256" key="4">
    <source>
        <dbReference type="ARBA" id="ARBA00023242"/>
    </source>
</evidence>
<dbReference type="CTD" id="33966"/>
<dbReference type="OrthoDB" id="6780543at2759"/>
<dbReference type="SUPFAM" id="SSF89124">
    <property type="entry name" value="Nop domain"/>
    <property type="match status" value="1"/>
</dbReference>
<evidence type="ECO:0000256" key="1">
    <source>
        <dbReference type="ARBA" id="ARBA00004604"/>
    </source>
</evidence>
<dbReference type="Gene3D" id="1.10.287.4070">
    <property type="match status" value="1"/>
</dbReference>
<proteinExistence type="inferred from homology"/>
<feature type="domain" description="Nop" evidence="6">
    <location>
        <begin position="281"/>
        <end position="401"/>
    </location>
</feature>
<feature type="compositionally biased region" description="Basic residues" evidence="5">
    <location>
        <begin position="602"/>
        <end position="613"/>
    </location>
</feature>
<dbReference type="PANTHER" id="PTHR10894:SF1">
    <property type="entry name" value="NUCLEOLAR PROTEIN 58"/>
    <property type="match status" value="1"/>
</dbReference>
<dbReference type="Pfam" id="PF01798">
    <property type="entry name" value="Nop"/>
    <property type="match status" value="1"/>
</dbReference>
<evidence type="ECO:0000313" key="7">
    <source>
        <dbReference type="EnsemblMetazoa" id="XP_008187145.2"/>
    </source>
</evidence>
<dbReference type="InterPro" id="IPR045056">
    <property type="entry name" value="Nop56/Nop58"/>
</dbReference>
<dbReference type="GO" id="GO:0042254">
    <property type="term" value="P:ribosome biogenesis"/>
    <property type="evidence" value="ECO:0007669"/>
    <property type="project" value="UniProtKB-KW"/>
</dbReference>
<protein>
    <recommendedName>
        <fullName evidence="6">Nop domain-containing protein</fullName>
    </recommendedName>
</protein>
<dbReference type="InterPro" id="IPR042239">
    <property type="entry name" value="Nop_C"/>
</dbReference>
<organism evidence="7 8">
    <name type="scientific">Acyrthosiphon pisum</name>
    <name type="common">Pea aphid</name>
    <dbReference type="NCBI Taxonomy" id="7029"/>
    <lineage>
        <taxon>Eukaryota</taxon>
        <taxon>Metazoa</taxon>
        <taxon>Ecdysozoa</taxon>
        <taxon>Arthropoda</taxon>
        <taxon>Hexapoda</taxon>
        <taxon>Insecta</taxon>
        <taxon>Pterygota</taxon>
        <taxon>Neoptera</taxon>
        <taxon>Paraneoptera</taxon>
        <taxon>Hemiptera</taxon>
        <taxon>Sternorrhyncha</taxon>
        <taxon>Aphidomorpha</taxon>
        <taxon>Aphidoidea</taxon>
        <taxon>Aphididae</taxon>
        <taxon>Macrosiphini</taxon>
        <taxon>Acyrthosiphon</taxon>
    </lineage>
</organism>
<sequence length="613" mass="68077">MLVLFETSAGYAIFKLLDENKLKNVSDLYSHFESPEATSKIIKLKHFQKFDDTTEALASAASLIEGKLCKSLKKVIKSHVNSSDSLMVADPKLGAAIKEKFNISCVSSSSAADLLRCIRSQFENLLVGLPKKDLTAMSLGLAHSLSRYKLKFSPDKIDTMIVQAIGLLDELDKEVNNYIMRCREWYGWHFPELGKILTDNLEYVKTIKTLGMRENAKSIDLSSILNPALEDQVKTAAEISMGTEIADDDIQHIVQMCDEILDISTYRTSLSDYLKSRMMAVAPNVTVLLGDLVGARMLAQGGSLVNVAKMPASTIQLCGAEKALFRALKKKHDTPKYGLIYHSSLVGRATAKVKGRMSRMLAAKVALAARFDAFGESETINLDLGTNHLANLEYKLRLMEEGSMTRISGTAKAKAKFEKYQVKREIVQYSAAADSTIPSNKRKIEDADIKEEYSEKAILKDIKQEPDVQQPPKKKKKKNKEQTNGADKSVNNGADISVKSEQESILTEEQTPKSKKKKKRELQEEPVEDEPIVENVTKKKKKSVVDDTSITEVVTESGKKKKKNKSQVEEETEAIENSPKKKKKKSIVADTSVGEAVSESGKKKKKKKGQQSI</sequence>
<dbReference type="PANTHER" id="PTHR10894">
    <property type="entry name" value="NUCLEOLAR PROTEIN 5 NUCLEOLAR PROTEIN NOP5 NOP58"/>
    <property type="match status" value="1"/>
</dbReference>
<dbReference type="GO" id="GO:0031428">
    <property type="term" value="C:box C/D methylation guide snoRNP complex"/>
    <property type="evidence" value="ECO:0007669"/>
    <property type="project" value="InterPro"/>
</dbReference>
<dbReference type="FunFam" id="1.10.287.4070:FF:000001">
    <property type="entry name" value="Probable Nucleolar protein 58"/>
    <property type="match status" value="1"/>
</dbReference>
<comment type="similarity">
    <text evidence="2">Belongs to the NOP5/NOP56 family.</text>
</comment>
<dbReference type="GO" id="GO:0030515">
    <property type="term" value="F:snoRNA binding"/>
    <property type="evidence" value="ECO:0007669"/>
    <property type="project" value="InterPro"/>
</dbReference>
<feature type="compositionally biased region" description="Polar residues" evidence="5">
    <location>
        <begin position="482"/>
        <end position="494"/>
    </location>
</feature>
<evidence type="ECO:0000256" key="2">
    <source>
        <dbReference type="ARBA" id="ARBA00009211"/>
    </source>
</evidence>
<reference evidence="7" key="2">
    <citation type="submission" date="2022-06" db="UniProtKB">
        <authorList>
            <consortium name="EnsemblMetazoa"/>
        </authorList>
    </citation>
    <scope>IDENTIFICATION</scope>
</reference>